<feature type="transmembrane region" description="Helical" evidence="9">
    <location>
        <begin position="1103"/>
        <end position="1121"/>
    </location>
</feature>
<dbReference type="InterPro" id="IPR011527">
    <property type="entry name" value="ABC1_TM_dom"/>
</dbReference>
<keyword evidence="13" id="KW-1185">Reference proteome</keyword>
<feature type="transmembrane region" description="Helical" evidence="9">
    <location>
        <begin position="187"/>
        <end position="206"/>
    </location>
</feature>
<feature type="transmembrane region" description="Helical" evidence="9">
    <location>
        <begin position="57"/>
        <end position="77"/>
    </location>
</feature>
<dbReference type="CDD" id="cd18578">
    <property type="entry name" value="ABC_6TM_Pgp_ABCB1_D2_like"/>
    <property type="match status" value="1"/>
</dbReference>
<protein>
    <submittedName>
        <fullName evidence="12">Type 1 protein exporter</fullName>
    </submittedName>
</protein>
<evidence type="ECO:0000256" key="9">
    <source>
        <dbReference type="SAM" id="Phobius"/>
    </source>
</evidence>
<evidence type="ECO:0000256" key="6">
    <source>
        <dbReference type="ARBA" id="ARBA00022989"/>
    </source>
</evidence>
<dbReference type="PANTHER" id="PTHR43394">
    <property type="entry name" value="ATP-DEPENDENT PERMEASE MDL1, MITOCHONDRIAL"/>
    <property type="match status" value="1"/>
</dbReference>
<evidence type="ECO:0000313" key="13">
    <source>
        <dbReference type="Proteomes" id="UP001056384"/>
    </source>
</evidence>
<dbReference type="Pfam" id="PF00005">
    <property type="entry name" value="ABC_tran"/>
    <property type="match status" value="2"/>
</dbReference>
<dbReference type="InterPro" id="IPR017871">
    <property type="entry name" value="ABC_transporter-like_CS"/>
</dbReference>
<dbReference type="CDD" id="cd18577">
    <property type="entry name" value="ABC_6TM_Pgp_ABCB1_D1_like"/>
    <property type="match status" value="1"/>
</dbReference>
<dbReference type="InterPro" id="IPR003439">
    <property type="entry name" value="ABC_transporter-like_ATP-bd"/>
</dbReference>
<feature type="domain" description="ABC transmembrane type-1" evidence="11">
    <location>
        <begin position="62"/>
        <end position="354"/>
    </location>
</feature>
<dbReference type="GO" id="GO:0005524">
    <property type="term" value="F:ATP binding"/>
    <property type="evidence" value="ECO:0007669"/>
    <property type="project" value="UniProtKB-KW"/>
</dbReference>
<comment type="subcellular location">
    <subcellularLocation>
        <location evidence="1">Membrane</location>
        <topology evidence="1">Multi-pass membrane protein</topology>
    </subcellularLocation>
</comment>
<dbReference type="InterPro" id="IPR036640">
    <property type="entry name" value="ABC1_TM_sf"/>
</dbReference>
<feature type="transmembrane region" description="Helical" evidence="9">
    <location>
        <begin position="958"/>
        <end position="981"/>
    </location>
</feature>
<dbReference type="PROSITE" id="PS50929">
    <property type="entry name" value="ABC_TM1F"/>
    <property type="match status" value="2"/>
</dbReference>
<feature type="compositionally biased region" description="Basic and acidic residues" evidence="8">
    <location>
        <begin position="751"/>
        <end position="761"/>
    </location>
</feature>
<evidence type="ECO:0000313" key="12">
    <source>
        <dbReference type="EMBL" id="USW48442.1"/>
    </source>
</evidence>
<evidence type="ECO:0000256" key="8">
    <source>
        <dbReference type="SAM" id="MobiDB-lite"/>
    </source>
</evidence>
<dbReference type="GO" id="GO:0090374">
    <property type="term" value="P:oligopeptide export from mitochondrion"/>
    <property type="evidence" value="ECO:0007669"/>
    <property type="project" value="TreeGrafter"/>
</dbReference>
<feature type="transmembrane region" description="Helical" evidence="9">
    <location>
        <begin position="1070"/>
        <end position="1091"/>
    </location>
</feature>
<organism evidence="12 13">
    <name type="scientific">Septoria linicola</name>
    <dbReference type="NCBI Taxonomy" id="215465"/>
    <lineage>
        <taxon>Eukaryota</taxon>
        <taxon>Fungi</taxon>
        <taxon>Dikarya</taxon>
        <taxon>Ascomycota</taxon>
        <taxon>Pezizomycotina</taxon>
        <taxon>Dothideomycetes</taxon>
        <taxon>Dothideomycetidae</taxon>
        <taxon>Mycosphaerellales</taxon>
        <taxon>Mycosphaerellaceae</taxon>
        <taxon>Septoria</taxon>
    </lineage>
</organism>
<keyword evidence="5" id="KW-0067">ATP-binding</keyword>
<name>A0A9Q9AG34_9PEZI</name>
<evidence type="ECO:0000256" key="7">
    <source>
        <dbReference type="ARBA" id="ARBA00023136"/>
    </source>
</evidence>
<dbReference type="FunFam" id="3.40.50.300:FF:001471">
    <property type="entry name" value="P-loop containing nucleoside triphosphate hydrolase protein"/>
    <property type="match status" value="1"/>
</dbReference>
<feature type="domain" description="ABC transporter" evidence="10">
    <location>
        <begin position="390"/>
        <end position="629"/>
    </location>
</feature>
<evidence type="ECO:0000256" key="2">
    <source>
        <dbReference type="ARBA" id="ARBA00022448"/>
    </source>
</evidence>
<dbReference type="Gene3D" id="1.20.1560.10">
    <property type="entry name" value="ABC transporter type 1, transmembrane domain"/>
    <property type="match status" value="2"/>
</dbReference>
<reference evidence="12" key="1">
    <citation type="submission" date="2022-06" db="EMBL/GenBank/DDBJ databases">
        <title>Complete genome sequences of two strains of the flax pathogen Septoria linicola.</title>
        <authorList>
            <person name="Lapalu N."/>
            <person name="Simon A."/>
            <person name="Demenou B."/>
            <person name="Paumier D."/>
            <person name="Guillot M.-P."/>
            <person name="Gout L."/>
            <person name="Valade R."/>
        </authorList>
    </citation>
    <scope>NUCLEOTIDE SEQUENCE</scope>
    <source>
        <strain evidence="12">SE15195</strain>
    </source>
</reference>
<dbReference type="InterPro" id="IPR039421">
    <property type="entry name" value="Type_1_exporter"/>
</dbReference>
<dbReference type="Gene3D" id="3.40.50.300">
    <property type="entry name" value="P-loop containing nucleotide triphosphate hydrolases"/>
    <property type="match status" value="2"/>
</dbReference>
<keyword evidence="4" id="KW-0547">Nucleotide-binding</keyword>
<evidence type="ECO:0000256" key="1">
    <source>
        <dbReference type="ARBA" id="ARBA00004141"/>
    </source>
</evidence>
<proteinExistence type="predicted"/>
<dbReference type="PROSITE" id="PS50893">
    <property type="entry name" value="ABC_TRANSPORTER_2"/>
    <property type="match status" value="2"/>
</dbReference>
<dbReference type="GO" id="GO:0016887">
    <property type="term" value="F:ATP hydrolysis activity"/>
    <property type="evidence" value="ECO:0007669"/>
    <property type="project" value="InterPro"/>
</dbReference>
<evidence type="ECO:0000259" key="10">
    <source>
        <dbReference type="PROSITE" id="PS50893"/>
    </source>
</evidence>
<dbReference type="InterPro" id="IPR003593">
    <property type="entry name" value="AAA+_ATPase"/>
</dbReference>
<feature type="compositionally biased region" description="Basic and acidic residues" evidence="8">
    <location>
        <begin position="16"/>
        <end position="26"/>
    </location>
</feature>
<dbReference type="SMART" id="SM00382">
    <property type="entry name" value="AAA"/>
    <property type="match status" value="2"/>
</dbReference>
<feature type="transmembrane region" description="Helical" evidence="9">
    <location>
        <begin position="212"/>
        <end position="231"/>
    </location>
</feature>
<feature type="region of interest" description="Disordered" evidence="8">
    <location>
        <begin position="739"/>
        <end position="761"/>
    </location>
</feature>
<keyword evidence="2" id="KW-0813">Transport</keyword>
<feature type="region of interest" description="Disordered" evidence="8">
    <location>
        <begin position="651"/>
        <end position="670"/>
    </location>
</feature>
<feature type="compositionally biased region" description="Polar residues" evidence="8">
    <location>
        <begin position="739"/>
        <end position="750"/>
    </location>
</feature>
<evidence type="ECO:0000256" key="3">
    <source>
        <dbReference type="ARBA" id="ARBA00022692"/>
    </source>
</evidence>
<dbReference type="Pfam" id="PF00664">
    <property type="entry name" value="ABC_membrane"/>
    <property type="match status" value="2"/>
</dbReference>
<feature type="transmembrane region" description="Helical" evidence="9">
    <location>
        <begin position="845"/>
        <end position="865"/>
    </location>
</feature>
<dbReference type="PROSITE" id="PS00211">
    <property type="entry name" value="ABC_TRANSPORTER_1"/>
    <property type="match status" value="1"/>
</dbReference>
<keyword evidence="7 9" id="KW-0472">Membrane</keyword>
<evidence type="ECO:0000256" key="4">
    <source>
        <dbReference type="ARBA" id="ARBA00022741"/>
    </source>
</evidence>
<dbReference type="GO" id="GO:0015421">
    <property type="term" value="F:ABC-type oligopeptide transporter activity"/>
    <property type="evidence" value="ECO:0007669"/>
    <property type="project" value="TreeGrafter"/>
</dbReference>
<gene>
    <name evidence="12" type="ORF">Slin15195_G017610</name>
</gene>
<dbReference type="GO" id="GO:0005743">
    <property type="term" value="C:mitochondrial inner membrane"/>
    <property type="evidence" value="ECO:0007669"/>
    <property type="project" value="TreeGrafter"/>
</dbReference>
<dbReference type="InterPro" id="IPR027417">
    <property type="entry name" value="P-loop_NTPase"/>
</dbReference>
<evidence type="ECO:0000259" key="11">
    <source>
        <dbReference type="PROSITE" id="PS50929"/>
    </source>
</evidence>
<feature type="domain" description="ABC transmembrane type-1" evidence="11">
    <location>
        <begin position="846"/>
        <end position="1129"/>
    </location>
</feature>
<feature type="region of interest" description="Disordered" evidence="8">
    <location>
        <begin position="1451"/>
        <end position="1471"/>
    </location>
</feature>
<dbReference type="EMBL" id="CP099418">
    <property type="protein sequence ID" value="USW48442.1"/>
    <property type="molecule type" value="Genomic_DNA"/>
</dbReference>
<feature type="region of interest" description="Disordered" evidence="8">
    <location>
        <begin position="1"/>
        <end position="26"/>
    </location>
</feature>
<feature type="transmembrane region" description="Helical" evidence="9">
    <location>
        <begin position="885"/>
        <end position="907"/>
    </location>
</feature>
<feature type="transmembrane region" description="Helical" evidence="9">
    <location>
        <begin position="987"/>
        <end position="1006"/>
    </location>
</feature>
<dbReference type="FunFam" id="3.40.50.300:FF:000604">
    <property type="entry name" value="ABC transporter B family member 28"/>
    <property type="match status" value="1"/>
</dbReference>
<keyword evidence="6 9" id="KW-1133">Transmembrane helix</keyword>
<accession>A0A9Q9AG34</accession>
<evidence type="ECO:0000256" key="5">
    <source>
        <dbReference type="ARBA" id="ARBA00022840"/>
    </source>
</evidence>
<feature type="transmembrane region" description="Helical" evidence="9">
    <location>
        <begin position="284"/>
        <end position="308"/>
    </location>
</feature>
<dbReference type="SUPFAM" id="SSF52540">
    <property type="entry name" value="P-loop containing nucleoside triphosphate hydrolases"/>
    <property type="match status" value="2"/>
</dbReference>
<dbReference type="PANTHER" id="PTHR43394:SF15">
    <property type="entry name" value="ALPHA-FACTOR-TRANSPORTING ATPASE"/>
    <property type="match status" value="1"/>
</dbReference>
<feature type="transmembrane region" description="Helical" evidence="9">
    <location>
        <begin position="109"/>
        <end position="134"/>
    </location>
</feature>
<feature type="domain" description="ABC transporter" evidence="10">
    <location>
        <begin position="1162"/>
        <end position="1415"/>
    </location>
</feature>
<dbReference type="SUPFAM" id="SSF90123">
    <property type="entry name" value="ABC transporter transmembrane region"/>
    <property type="match status" value="2"/>
</dbReference>
<sequence length="1471" mass="161876">MAAQKSQKPGGHRRKPSTESHIKSIAETEVFQTDTTDETPIKTAPWRSLFAFSTRRFLPVLIAGIIVSLAAGATGPAQNLIAGELFEGFTLFASGSVTPDELMKRETKYILYMVALAGASWVLHSLEFMLWLSFGELQAASARDRLFHGLMAKETEWYDLRKNGIGAQLPRMQAQIRELQLATAQPLGGLFALASTAVLSFIQAMVKSPKLTLVTLASAPLILGFAVWAGVPMQVNLIKMQDKLTEGQKYTTSAFTAIETVKCFNGQEIEAAKYKGIIKQAARFYAWVAHGSALQMALVVMLTVSMFVQGFYYGGVLIAKGEVTSGDVVTTFFSAIGAFQAIQGILPQMIVLEKGRAAGSTLRAIMAQVESKSKHIPQEPITPSKCIGNIEVKNLTFAYPSRPDVPAVQDITLYIQGGDISFLIGKSGSGKSTISQLLMRFYNAPADTITVDGIPLERLDTTWLRSNVTLVEQTSTLFNETVFRNIAFGRKDHVGVTKKDVMDAAQFALLQLMISDMPEGLDTMVGVKGGAMSGGQRQRMALARARLRDTPILILDESTSALDHISRSLVMEALRNWRKGKTTIIITHDITQIMAEDYVYLLQDGRLAQEGYRKQLEKVRDGPFQDFLSEEQKMLASPAGVQDVDLNDRDSWTLDLSDESPEPLPQNQDTYFDPLDVELTATENKRQSKMPNVFKEGTPMPMMKGVNQGGPSSAFASPFMRVTVNFPTPDLISMPWTRSPQAVEDAQQSASDRESSADKRSTLTWERLVDQTGKYAADMRRARPGTVRKRRPLEDIEEIPLTGPDEALATLEGQSTAQVESKNNTFKVIFGTLWPSLDRKAKSQFFLGFWGCTVHAVASPLFSFILSKLLATYALPNQQSKQLTYAMVILAVAFVDGFHTYAFRFLLEWVGQKWVDNIRTTAYERILDQEREFFNKDENGIAILTESLDRNAEEMRNLLGRFASMAYVVVMMTLITLVWAMASQWKVTLIALAVGPYIFGVTKAFASISEKWEGRSNDASDKASAIFTETFVNIKTVRALTLEGHFLEKYTKATNETLVVGFKRSFYAGFFYGLGDSAGNFSIALIFYVGTKFAAEGANINDIVTVFTMLVTTLTTVSAYLDYIPQIGSSKDTAARLLRLSQLPKSSHEHLGDTRITNVGDIIFDDLKFCYPSRPDQTILKNITLCLKPGTTTAIVGTSGSGKSTIANLLLDLYSTASVPGSHPGDLTFGGRDMKHISTTSLRTLIVPVSQVPTLFAATAAENISYGLPPTHPLNTPDQIAFAARQAGIHDFIASLPQAYATPIGEGGLGLSGGQAQRIAIARALIRKPSVLILDEATSALDVETANLIRHTIADLIAESKKTAHPMTVIIITHHRSMMEIAEKIVVVDNGTIVEEGEFDVLMRREGALANMLSGGEWMGERRGSRRVSRMERKRRSEVVPVLKEVDWSSRRDVGKGKGRMESSSKDNKRV</sequence>
<dbReference type="Proteomes" id="UP001056384">
    <property type="component" value="Chromosome 1"/>
</dbReference>
<keyword evidence="3 9" id="KW-0812">Transmembrane</keyword>